<organism evidence="2 3">
    <name type="scientific">Elaeophora elaphi</name>
    <dbReference type="NCBI Taxonomy" id="1147741"/>
    <lineage>
        <taxon>Eukaryota</taxon>
        <taxon>Metazoa</taxon>
        <taxon>Ecdysozoa</taxon>
        <taxon>Nematoda</taxon>
        <taxon>Chromadorea</taxon>
        <taxon>Rhabditida</taxon>
        <taxon>Spirurina</taxon>
        <taxon>Spiruromorpha</taxon>
        <taxon>Filarioidea</taxon>
        <taxon>Onchocercidae</taxon>
        <taxon>Elaeophora</taxon>
    </lineage>
</organism>
<feature type="compositionally biased region" description="Basic and acidic residues" evidence="1">
    <location>
        <begin position="1"/>
        <end position="13"/>
    </location>
</feature>
<protein>
    <submittedName>
        <fullName evidence="3">PHD finger protein 10</fullName>
    </submittedName>
</protein>
<feature type="region of interest" description="Disordered" evidence="1">
    <location>
        <begin position="184"/>
        <end position="222"/>
    </location>
</feature>
<dbReference type="Proteomes" id="UP000050640">
    <property type="component" value="Unplaced"/>
</dbReference>
<feature type="region of interest" description="Disordered" evidence="1">
    <location>
        <begin position="324"/>
        <end position="349"/>
    </location>
</feature>
<feature type="compositionally biased region" description="Polar residues" evidence="1">
    <location>
        <begin position="202"/>
        <end position="222"/>
    </location>
</feature>
<reference evidence="3" key="1">
    <citation type="submission" date="2017-02" db="UniProtKB">
        <authorList>
            <consortium name="WormBaseParasite"/>
        </authorList>
    </citation>
    <scope>IDENTIFICATION</scope>
</reference>
<feature type="compositionally biased region" description="Basic and acidic residues" evidence="1">
    <location>
        <begin position="187"/>
        <end position="201"/>
    </location>
</feature>
<evidence type="ECO:0000313" key="2">
    <source>
        <dbReference type="Proteomes" id="UP000050640"/>
    </source>
</evidence>
<feature type="region of interest" description="Disordered" evidence="1">
    <location>
        <begin position="241"/>
        <end position="266"/>
    </location>
</feature>
<feature type="region of interest" description="Disordered" evidence="1">
    <location>
        <begin position="1"/>
        <end position="22"/>
    </location>
</feature>
<dbReference type="AlphaFoldDB" id="A0A0R3S4V6"/>
<keyword evidence="2" id="KW-1185">Reference proteome</keyword>
<name>A0A0R3S4V6_9BILA</name>
<proteinExistence type="predicted"/>
<evidence type="ECO:0000256" key="1">
    <source>
        <dbReference type="SAM" id="MobiDB-lite"/>
    </source>
</evidence>
<sequence>MEEKKAGKSEKKKSVSNVQETKVEVELRSEENNCRAAVQNVQKATKEITKVGAKQIDNEFNDETELSNETDVFFHPLLTNNHADSNDQLCLQGNEETKLHHQEDTSCLSIPSFVSISSDEDYEGNFPLGKKDSIGNDWMIEETSPEKIQERNINENNSKSNLIELRDEAKDIKALEIMNSPETETINIRKSDSSNVHEKSRSNVADNSRATDQNTPKIQSMENIQCTQVSEAQMSEMLNVEMPESGNSNNPDEESAEGDRNLDTTSNKIEANVMERTLEQIDSANIRVSKIDTVMGTVKNKVDIEVSDSILGNQNANTASSIVTEGTEQSESQEVEEGNGNTTESGKEELQTSTDAVGLLESCTSVTGSLQETVTPLISNEAIGSAVEDYVIQNEIISDIVNRLINDTVNQSISDTVDDDVNQKLSSPEIPKENDGRITSNESVTITLIKESEIVENLPVNESKITCYDMELSKNSEESNDSEPVQFKNKFYEAISGFWKYAGFSKKRYYTTVSSGQARNLSSELKQIPSIYSSKTSLTSTESLGTLMSSSELIKSSEIPSEFTTKVTVPHSESNSISLLPESTVTDIINDTITSEKTLFDHQLSRDSLNTVTENLGFDKISDVLQVETPDSLSITNETIKDSDDSFEKMEDSKKCKKAKAESTNLSVFGHKVR</sequence>
<accession>A0A0R3S4V6</accession>
<dbReference type="WBParaSite" id="EEL_0000982501-mRNA-1">
    <property type="protein sequence ID" value="EEL_0000982501-mRNA-1"/>
    <property type="gene ID" value="EEL_0000982501"/>
</dbReference>
<evidence type="ECO:0000313" key="3">
    <source>
        <dbReference type="WBParaSite" id="EEL_0000982501-mRNA-1"/>
    </source>
</evidence>